<dbReference type="AlphaFoldDB" id="A6WA44"/>
<dbReference type="Gene3D" id="3.30.70.270">
    <property type="match status" value="1"/>
</dbReference>
<name>A6WA44_KINRD</name>
<dbReference type="PANTHER" id="PTHR44757:SF2">
    <property type="entry name" value="BIOFILM ARCHITECTURE MAINTENANCE PROTEIN MBAA"/>
    <property type="match status" value="1"/>
</dbReference>
<dbReference type="SUPFAM" id="SSF141868">
    <property type="entry name" value="EAL domain-like"/>
    <property type="match status" value="1"/>
</dbReference>
<feature type="domain" description="GGDEF" evidence="2">
    <location>
        <begin position="205"/>
        <end position="349"/>
    </location>
</feature>
<evidence type="ECO:0000259" key="1">
    <source>
        <dbReference type="PROSITE" id="PS50883"/>
    </source>
</evidence>
<dbReference type="Gene3D" id="3.30.450.40">
    <property type="match status" value="1"/>
</dbReference>
<dbReference type="PROSITE" id="PS50887">
    <property type="entry name" value="GGDEF"/>
    <property type="match status" value="1"/>
</dbReference>
<dbReference type="CDD" id="cd01949">
    <property type="entry name" value="GGDEF"/>
    <property type="match status" value="1"/>
</dbReference>
<dbReference type="CDD" id="cd01948">
    <property type="entry name" value="EAL"/>
    <property type="match status" value="1"/>
</dbReference>
<dbReference type="PROSITE" id="PS50883">
    <property type="entry name" value="EAL"/>
    <property type="match status" value="1"/>
</dbReference>
<dbReference type="InterPro" id="IPR052155">
    <property type="entry name" value="Biofilm_reg_signaling"/>
</dbReference>
<dbReference type="KEGG" id="kra:Krad_2200"/>
<dbReference type="InterPro" id="IPR001633">
    <property type="entry name" value="EAL_dom"/>
</dbReference>
<dbReference type="HOGENOM" id="CLU_000445_70_20_11"/>
<accession>A6WA44</accession>
<dbReference type="NCBIfam" id="TIGR00254">
    <property type="entry name" value="GGDEF"/>
    <property type="match status" value="1"/>
</dbReference>
<dbReference type="EMBL" id="CP000750">
    <property type="protein sequence ID" value="ABS03683.1"/>
    <property type="molecule type" value="Genomic_DNA"/>
</dbReference>
<evidence type="ECO:0000259" key="2">
    <source>
        <dbReference type="PROSITE" id="PS50887"/>
    </source>
</evidence>
<protein>
    <submittedName>
        <fullName evidence="3">Diguanylate cyclase/phosphodiesterase with GAF sensor</fullName>
    </submittedName>
</protein>
<dbReference type="InterPro" id="IPR000160">
    <property type="entry name" value="GGDEF_dom"/>
</dbReference>
<dbReference type="SMART" id="SM00267">
    <property type="entry name" value="GGDEF"/>
    <property type="match status" value="1"/>
</dbReference>
<dbReference type="Gene3D" id="3.20.20.450">
    <property type="entry name" value="EAL domain"/>
    <property type="match status" value="1"/>
</dbReference>
<dbReference type="SMART" id="SM00052">
    <property type="entry name" value="EAL"/>
    <property type="match status" value="1"/>
</dbReference>
<gene>
    <name evidence="3" type="ordered locus">Krad_2200</name>
</gene>
<dbReference type="eggNOG" id="COG2203">
    <property type="taxonomic scope" value="Bacteria"/>
</dbReference>
<evidence type="ECO:0000313" key="3">
    <source>
        <dbReference type="EMBL" id="ABS03683.1"/>
    </source>
</evidence>
<feature type="domain" description="EAL" evidence="1">
    <location>
        <begin position="386"/>
        <end position="637"/>
    </location>
</feature>
<dbReference type="InterPro" id="IPR035919">
    <property type="entry name" value="EAL_sf"/>
</dbReference>
<dbReference type="eggNOG" id="COG5001">
    <property type="taxonomic scope" value="Bacteria"/>
</dbReference>
<organism evidence="3 4">
    <name type="scientific">Kineococcus radiotolerans (strain ATCC BAA-149 / DSM 14245 / SRS30216)</name>
    <dbReference type="NCBI Taxonomy" id="266940"/>
    <lineage>
        <taxon>Bacteria</taxon>
        <taxon>Bacillati</taxon>
        <taxon>Actinomycetota</taxon>
        <taxon>Actinomycetes</taxon>
        <taxon>Kineosporiales</taxon>
        <taxon>Kineosporiaceae</taxon>
        <taxon>Kineococcus</taxon>
    </lineage>
</organism>
<dbReference type="InterPro" id="IPR043128">
    <property type="entry name" value="Rev_trsase/Diguanyl_cyclase"/>
</dbReference>
<dbReference type="PANTHER" id="PTHR44757">
    <property type="entry name" value="DIGUANYLATE CYCLASE DGCP"/>
    <property type="match status" value="1"/>
</dbReference>
<reference evidence="4" key="1">
    <citation type="journal article" date="2008" name="PLoS ONE">
        <title>Survival in nuclear waste, extreme resistance, and potential applications gleaned from the genome sequence of Kineococcus radiotolerans SRS30216.</title>
        <authorList>
            <person name="Bagwell C.E."/>
            <person name="Bhat S."/>
            <person name="Hawkins G.M."/>
            <person name="Smith B.W."/>
            <person name="Biswas T."/>
            <person name="Hoover T.R."/>
            <person name="Saunders E."/>
            <person name="Han C.S."/>
            <person name="Tsodikov O.V."/>
            <person name="Shimkets L.J."/>
        </authorList>
    </citation>
    <scope>NUCLEOTIDE SEQUENCE [LARGE SCALE GENOMIC DNA]</scope>
    <source>
        <strain evidence="4">ATCC BAA-149 / DSM 14245 / SRS30216</strain>
    </source>
</reference>
<evidence type="ECO:0000313" key="4">
    <source>
        <dbReference type="Proteomes" id="UP000001116"/>
    </source>
</evidence>
<dbReference type="Pfam" id="PF00990">
    <property type="entry name" value="GGDEF"/>
    <property type="match status" value="1"/>
</dbReference>
<dbReference type="InterPro" id="IPR003018">
    <property type="entry name" value="GAF"/>
</dbReference>
<dbReference type="Pfam" id="PF00563">
    <property type="entry name" value="EAL"/>
    <property type="match status" value="1"/>
</dbReference>
<keyword evidence="4" id="KW-1185">Reference proteome</keyword>
<dbReference type="SUPFAM" id="SSF55781">
    <property type="entry name" value="GAF domain-like"/>
    <property type="match status" value="1"/>
</dbReference>
<dbReference type="STRING" id="266940.Krad_2200"/>
<dbReference type="InterPro" id="IPR029016">
    <property type="entry name" value="GAF-like_dom_sf"/>
</dbReference>
<dbReference type="Proteomes" id="UP000001116">
    <property type="component" value="Chromosome"/>
</dbReference>
<sequence length="637" mass="68921">MTGALAELATAASGQADPEDLLKHLVDITTEHLDVDGAGVMINDGELLRFVHADRADVGSAEKLQQLMQEGPCHDALLFHVDVVVDDLHDPVQTAWPEFVQRVLEEGFRSVIAVPLISRGRVWGVLDLYRREAGTWGQQELQWAHLLAHVAVSYLVMAADRAQALQAQQELAHAGTHDGLTGLPNRTLLFDRLEHALHAARRHQRTVAVFFIDLDRFKAVNDTLGHAAGDTVLATVATRMNASLRQEDTLARLAGDEFVLLCEDLPRASSGGPGDGGEVDRHVHAVTSRLRRALARPVHVAGVDLMVGATIGVALSEEHPSADDLLAAADEAMYRAKRDSRVKQGIRDEQHGRGGVIGLTEVSRGSAGGGAGGSAGVAARSAQRPGRHLERQLAQALTHDQLQVHYQPITEPGGGVHAVEALLRWQHPQRGLLPAARFVDLAVDTGLIVEIGRWVIDETCAQMSRWRRELRRGAPYSAYVNLSARELVDPALTTTLATALRTHDLHAQQLGLEVVEDSFSNPEVLPVLQEQEHRGHPLSIDDFGTGYSSLSRLVELPVQMAKIDRSFIAGLGHDPRRRALVDAVVTVATSLDLQVIAEGVETAAQASQVTDAGCHYLQGFHCGHPQPAEALTAQWAA</sequence>
<dbReference type="Pfam" id="PF01590">
    <property type="entry name" value="GAF"/>
    <property type="match status" value="1"/>
</dbReference>
<dbReference type="SUPFAM" id="SSF55073">
    <property type="entry name" value="Nucleotide cyclase"/>
    <property type="match status" value="1"/>
</dbReference>
<proteinExistence type="predicted"/>
<dbReference type="SMART" id="SM00065">
    <property type="entry name" value="GAF"/>
    <property type="match status" value="1"/>
</dbReference>
<dbReference type="InterPro" id="IPR029787">
    <property type="entry name" value="Nucleotide_cyclase"/>
</dbReference>